<evidence type="ECO:0000256" key="1">
    <source>
        <dbReference type="SAM" id="Phobius"/>
    </source>
</evidence>
<dbReference type="EMBL" id="JACFXV010000065">
    <property type="protein sequence ID" value="MBA5779126.1"/>
    <property type="molecule type" value="Genomic_DNA"/>
</dbReference>
<keyword evidence="1" id="KW-1133">Transmembrane helix</keyword>
<reference evidence="2 3" key="1">
    <citation type="submission" date="2020-07" db="EMBL/GenBank/DDBJ databases">
        <title>Stappia sp., F7233, whole genome shotgun sequencing project.</title>
        <authorList>
            <person name="Jiang S."/>
            <person name="Liu Z.W."/>
            <person name="Du Z.J."/>
        </authorList>
    </citation>
    <scope>NUCLEOTIDE SEQUENCE [LARGE SCALE GENOMIC DNA]</scope>
    <source>
        <strain evidence="2 3">F7233</strain>
    </source>
</reference>
<evidence type="ECO:0000313" key="3">
    <source>
        <dbReference type="Proteomes" id="UP000541109"/>
    </source>
</evidence>
<keyword evidence="3" id="KW-1185">Reference proteome</keyword>
<name>A0A839AJ81_9HYPH</name>
<gene>
    <name evidence="2" type="ORF">H2509_18515</name>
</gene>
<evidence type="ECO:0000313" key="2">
    <source>
        <dbReference type="EMBL" id="MBA5779126.1"/>
    </source>
</evidence>
<keyword evidence="1" id="KW-0812">Transmembrane</keyword>
<comment type="caution">
    <text evidence="2">The sequence shown here is derived from an EMBL/GenBank/DDBJ whole genome shotgun (WGS) entry which is preliminary data.</text>
</comment>
<protein>
    <submittedName>
        <fullName evidence="2">Uncharacterized protein</fullName>
    </submittedName>
</protein>
<dbReference type="Proteomes" id="UP000541109">
    <property type="component" value="Unassembled WGS sequence"/>
</dbReference>
<accession>A0A839AJ81</accession>
<proteinExistence type="predicted"/>
<sequence>MAEWLEALGRFTLTKWAVIVGFAALGAVMQRDMGLWGRALTFAAGVMAAVVFADPVRSLLSLDQGWSEALAAILALTGRNWAAYAIRASRDPAAAAGEILSVWRGRKG</sequence>
<keyword evidence="1" id="KW-0472">Membrane</keyword>
<organism evidence="2 3">
    <name type="scientific">Stappia albiluteola</name>
    <dbReference type="NCBI Taxonomy" id="2758565"/>
    <lineage>
        <taxon>Bacteria</taxon>
        <taxon>Pseudomonadati</taxon>
        <taxon>Pseudomonadota</taxon>
        <taxon>Alphaproteobacteria</taxon>
        <taxon>Hyphomicrobiales</taxon>
        <taxon>Stappiaceae</taxon>
        <taxon>Stappia</taxon>
    </lineage>
</organism>
<feature type="transmembrane region" description="Helical" evidence="1">
    <location>
        <begin position="35"/>
        <end position="53"/>
    </location>
</feature>
<feature type="transmembrane region" description="Helical" evidence="1">
    <location>
        <begin position="12"/>
        <end position="29"/>
    </location>
</feature>
<dbReference type="AlphaFoldDB" id="A0A839AJ81"/>